<dbReference type="PROSITE" id="PS50237">
    <property type="entry name" value="HECT"/>
    <property type="match status" value="1"/>
</dbReference>
<dbReference type="GO" id="GO:0061630">
    <property type="term" value="F:ubiquitin protein ligase activity"/>
    <property type="evidence" value="ECO:0007669"/>
    <property type="project" value="UniProtKB-EC"/>
</dbReference>
<evidence type="ECO:0000313" key="7">
    <source>
        <dbReference type="EMBL" id="KAK2176480.1"/>
    </source>
</evidence>
<evidence type="ECO:0000256" key="2">
    <source>
        <dbReference type="ARBA" id="ARBA00012485"/>
    </source>
</evidence>
<dbReference type="Pfam" id="PF00632">
    <property type="entry name" value="HECT"/>
    <property type="match status" value="1"/>
</dbReference>
<dbReference type="GO" id="GO:0000209">
    <property type="term" value="P:protein polyubiquitination"/>
    <property type="evidence" value="ECO:0007669"/>
    <property type="project" value="InterPro"/>
</dbReference>
<dbReference type="GO" id="GO:0006511">
    <property type="term" value="P:ubiquitin-dependent protein catabolic process"/>
    <property type="evidence" value="ECO:0007669"/>
    <property type="project" value="TreeGrafter"/>
</dbReference>
<dbReference type="SMART" id="SM00119">
    <property type="entry name" value="HECTc"/>
    <property type="match status" value="1"/>
</dbReference>
<dbReference type="AlphaFoldDB" id="A0AAD9KSF2"/>
<evidence type="ECO:0000313" key="8">
    <source>
        <dbReference type="Proteomes" id="UP001209878"/>
    </source>
</evidence>
<sequence>MFGQAGAKKEEFLNQAKVAREQRAQVKSKEQGIVKIQALIRRYLVRCRLHRQICAEVDAMLQIPKDQEMEYKPTLRPATEVFPVINQFLFLLRAKNDPQRYEYMCKYILLSMNADSVKNSYVSLALSKDHVLAWIQQLKAVLWHCCSYFKILKPELPRDMKMITVCLHMLIMFTSAAKWKIVAGKAGEVLKPGLNQLCNNVMGFLNTQGFYPALQVLLTKGLARSKPCFKPASLAAVMTLALRPLVAAEFSTNLTSVFLLHILSVPAVIFHLSAVAPECLVELMKYRIFSQSLVLLSNEQSTKIIFNTLEGNYALCLLANLIQLGNSEMEGLVEHTEDFMRVVTRLLNRCQTYVKSNKSSLTHWHPVLGWFSQRADQRLHEAMPFVVKQLRLLWNVKMIHLLFEDLFAYNDQQVASQMAKSDHSTERKSIFKKVLEKASTSKQSSAHVKLTSPVVMSTCVACDMYLTSIQTLAQLKTDILAGLSCQDIVLPRLWKLLTDLGVTDCGLRVFLDVIAMTPNDTSHPVFCMLRLSCDIASHVITIIDDIEMYEQHKPFSADNLQAISNLLNHFVFRILWQHHLDVKVAISDPLFNSVHSLLMILYERDCRRSYTPSGHWLIRDIKPSFFIAELDRGKKAAQFLLQRVPHIIPHRDRVILFRSYVMKEKVALGLTESMSVTPQSTLITVHRSRIVEDGYRQLALLPPTALKGTIRVKFVNEQGLDEAGIDQDGVFKEFLEETIKRVFDPSLNLFKATSEHKLYPSPLSFIQENHLALFEFVGRILAKAVYEGIVVEVPFASFFLSQILGHQRSATYSSIDELPSLDPELYRSLTYIKHCEDGIDDLELTFSYDEDVMGKIVTHELVPGGQMMPVTSENKRHTHYYGGFHDNHRVISWLWDILKRDFTQEEKGAFLKFVTSCSKSPLLGFAHLEPPFSIRCVEVSDDQDTGDTVGSVLKGFFNIHKTAPVSRLPTSSTCFNLLKLPNYQRKSTLREKLRYAINSNTGFELS</sequence>
<evidence type="ECO:0000256" key="4">
    <source>
        <dbReference type="ARBA" id="ARBA00022786"/>
    </source>
</evidence>
<evidence type="ECO:0000259" key="6">
    <source>
        <dbReference type="PROSITE" id="PS50237"/>
    </source>
</evidence>
<dbReference type="EC" id="2.3.2.26" evidence="2"/>
<dbReference type="InterPro" id="IPR035983">
    <property type="entry name" value="Hect_E3_ubiquitin_ligase"/>
</dbReference>
<keyword evidence="8" id="KW-1185">Reference proteome</keyword>
<dbReference type="PANTHER" id="PTHR45700:SF3">
    <property type="entry name" value="UBIQUITIN-PROTEIN LIGASE E3B"/>
    <property type="match status" value="1"/>
</dbReference>
<dbReference type="FunFam" id="3.30.2410.10:FF:000012">
    <property type="entry name" value="Ubiquitin-protein ligase E3B"/>
    <property type="match status" value="1"/>
</dbReference>
<feature type="domain" description="HECT" evidence="6">
    <location>
        <begin position="702"/>
        <end position="1006"/>
    </location>
</feature>
<proteinExistence type="predicted"/>
<dbReference type="Gene3D" id="3.90.1750.10">
    <property type="entry name" value="Hect, E3 ligase catalytic domains"/>
    <property type="match status" value="1"/>
</dbReference>
<reference evidence="7" key="1">
    <citation type="journal article" date="2023" name="Mol. Biol. Evol.">
        <title>Third-Generation Sequencing Reveals the Adaptive Role of the Epigenome in Three Deep-Sea Polychaetes.</title>
        <authorList>
            <person name="Perez M."/>
            <person name="Aroh O."/>
            <person name="Sun Y."/>
            <person name="Lan Y."/>
            <person name="Juniper S.K."/>
            <person name="Young C.R."/>
            <person name="Angers B."/>
            <person name="Qian P.Y."/>
        </authorList>
    </citation>
    <scope>NUCLEOTIDE SEQUENCE</scope>
    <source>
        <strain evidence="7">R07B-5</strain>
    </source>
</reference>
<name>A0AAD9KSF2_RIDPI</name>
<dbReference type="SUPFAM" id="SSF56204">
    <property type="entry name" value="Hect, E3 ligase catalytic domain"/>
    <property type="match status" value="1"/>
</dbReference>
<dbReference type="InterPro" id="IPR000569">
    <property type="entry name" value="HECT_dom"/>
</dbReference>
<protein>
    <recommendedName>
        <fullName evidence="2">HECT-type E3 ubiquitin transferase</fullName>
        <ecNumber evidence="2">2.3.2.26</ecNumber>
    </recommendedName>
</protein>
<comment type="caution">
    <text evidence="7">The sequence shown here is derived from an EMBL/GenBank/DDBJ whole genome shotgun (WGS) entry which is preliminary data.</text>
</comment>
<evidence type="ECO:0000256" key="1">
    <source>
        <dbReference type="ARBA" id="ARBA00000885"/>
    </source>
</evidence>
<dbReference type="Proteomes" id="UP001209878">
    <property type="component" value="Unassembled WGS sequence"/>
</dbReference>
<keyword evidence="4 5" id="KW-0833">Ubl conjugation pathway</keyword>
<comment type="catalytic activity">
    <reaction evidence="1">
        <text>S-ubiquitinyl-[E2 ubiquitin-conjugating enzyme]-L-cysteine + [acceptor protein]-L-lysine = [E2 ubiquitin-conjugating enzyme]-L-cysteine + N(6)-ubiquitinyl-[acceptor protein]-L-lysine.</text>
        <dbReference type="EC" id="2.3.2.26"/>
    </reaction>
</comment>
<dbReference type="InterPro" id="IPR044611">
    <property type="entry name" value="E3A/B/C-like"/>
</dbReference>
<dbReference type="Gene3D" id="3.30.2410.10">
    <property type="entry name" value="Hect, E3 ligase catalytic domain"/>
    <property type="match status" value="1"/>
</dbReference>
<feature type="active site" description="Glycyl thioester intermediate" evidence="5">
    <location>
        <position position="974"/>
    </location>
</feature>
<dbReference type="PANTHER" id="PTHR45700">
    <property type="entry name" value="UBIQUITIN-PROTEIN LIGASE E3C"/>
    <property type="match status" value="1"/>
</dbReference>
<evidence type="ECO:0000256" key="3">
    <source>
        <dbReference type="ARBA" id="ARBA00022679"/>
    </source>
</evidence>
<dbReference type="EMBL" id="JAODUO010000661">
    <property type="protein sequence ID" value="KAK2176480.1"/>
    <property type="molecule type" value="Genomic_DNA"/>
</dbReference>
<evidence type="ECO:0000256" key="5">
    <source>
        <dbReference type="PROSITE-ProRule" id="PRU00104"/>
    </source>
</evidence>
<dbReference type="PROSITE" id="PS50096">
    <property type="entry name" value="IQ"/>
    <property type="match status" value="1"/>
</dbReference>
<keyword evidence="3" id="KW-0808">Transferase</keyword>
<accession>A0AAD9KSF2</accession>
<dbReference type="CDD" id="cd00078">
    <property type="entry name" value="HECTc"/>
    <property type="match status" value="1"/>
</dbReference>
<organism evidence="7 8">
    <name type="scientific">Ridgeia piscesae</name>
    <name type="common">Tubeworm</name>
    <dbReference type="NCBI Taxonomy" id="27915"/>
    <lineage>
        <taxon>Eukaryota</taxon>
        <taxon>Metazoa</taxon>
        <taxon>Spiralia</taxon>
        <taxon>Lophotrochozoa</taxon>
        <taxon>Annelida</taxon>
        <taxon>Polychaeta</taxon>
        <taxon>Sedentaria</taxon>
        <taxon>Canalipalpata</taxon>
        <taxon>Sabellida</taxon>
        <taxon>Siboglinidae</taxon>
        <taxon>Ridgeia</taxon>
    </lineage>
</organism>
<gene>
    <name evidence="7" type="ORF">NP493_662g01045</name>
</gene>